<dbReference type="EMBL" id="HG996471">
    <property type="protein sequence ID" value="CAG1848294.1"/>
    <property type="molecule type" value="Genomic_DNA"/>
</dbReference>
<dbReference type="EnsemblPlants" id="Ma06_t34690.1">
    <property type="protein sequence ID" value="Ma06_p34690.1"/>
    <property type="gene ID" value="Ma06_g34690"/>
</dbReference>
<dbReference type="InterPro" id="IPR044190">
    <property type="entry name" value="THA8-like"/>
</dbReference>
<dbReference type="Gene3D" id="1.25.40.10">
    <property type="entry name" value="Tetratricopeptide repeat domain"/>
    <property type="match status" value="1"/>
</dbReference>
<dbReference type="AlphaFoldDB" id="A0A804JNR3"/>
<dbReference type="Gramene" id="Ma06_t34690.1">
    <property type="protein sequence ID" value="Ma06_p34690.1"/>
    <property type="gene ID" value="Ma06_g34690"/>
</dbReference>
<evidence type="ECO:0000313" key="2">
    <source>
        <dbReference type="EnsemblPlants" id="Ma06_p34690.1"/>
    </source>
</evidence>
<dbReference type="GO" id="GO:0009658">
    <property type="term" value="P:chloroplast organization"/>
    <property type="evidence" value="ECO:0007669"/>
    <property type="project" value="InterPro"/>
</dbReference>
<dbReference type="InParanoid" id="A0A804JNR3"/>
<dbReference type="GO" id="GO:0003723">
    <property type="term" value="F:RNA binding"/>
    <property type="evidence" value="ECO:0007669"/>
    <property type="project" value="InterPro"/>
</dbReference>
<evidence type="ECO:0000313" key="3">
    <source>
        <dbReference type="Proteomes" id="UP000012960"/>
    </source>
</evidence>
<protein>
    <submittedName>
        <fullName evidence="1">(wild Malaysian banana) hypothetical protein</fullName>
    </submittedName>
</protein>
<reference evidence="1" key="1">
    <citation type="submission" date="2021-03" db="EMBL/GenBank/DDBJ databases">
        <authorList>
            <consortium name="Genoscope - CEA"/>
            <person name="William W."/>
        </authorList>
    </citation>
    <scope>NUCLEOTIDE SEQUENCE</scope>
    <source>
        <strain evidence="1">Doubled-haploid Pahang</strain>
    </source>
</reference>
<name>A0A804JNR3_MUSAM</name>
<organism evidence="2 3">
    <name type="scientific">Musa acuminata subsp. malaccensis</name>
    <name type="common">Wild banana</name>
    <name type="synonym">Musa malaccensis</name>
    <dbReference type="NCBI Taxonomy" id="214687"/>
    <lineage>
        <taxon>Eukaryota</taxon>
        <taxon>Viridiplantae</taxon>
        <taxon>Streptophyta</taxon>
        <taxon>Embryophyta</taxon>
        <taxon>Tracheophyta</taxon>
        <taxon>Spermatophyta</taxon>
        <taxon>Magnoliopsida</taxon>
        <taxon>Liliopsida</taxon>
        <taxon>Zingiberales</taxon>
        <taxon>Musaceae</taxon>
        <taxon>Musa</taxon>
    </lineage>
</organism>
<sequence>MKVDLLAVLAELQRRNQWRLTVKAFGTDRREPWYRHDLALHAEMITTLARCRFWDEIDAWPPICYRVTMGGSPRRIPREFLGSLGL</sequence>
<gene>
    <name evidence="1" type="ORF">GSMUA_180890.1</name>
</gene>
<dbReference type="GO" id="GO:0000373">
    <property type="term" value="P:Group II intron splicing"/>
    <property type="evidence" value="ECO:0007669"/>
    <property type="project" value="InterPro"/>
</dbReference>
<accession>A0A804JNR3</accession>
<dbReference type="PANTHER" id="PTHR47594">
    <property type="entry name" value="PPR CONTAINING PLANT-LIKE PROTEIN"/>
    <property type="match status" value="1"/>
</dbReference>
<reference evidence="2" key="2">
    <citation type="submission" date="2021-05" db="UniProtKB">
        <authorList>
            <consortium name="EnsemblPlants"/>
        </authorList>
    </citation>
    <scope>IDENTIFICATION</scope>
    <source>
        <strain evidence="2">subsp. malaccensis</strain>
    </source>
</reference>
<evidence type="ECO:0000313" key="1">
    <source>
        <dbReference type="EMBL" id="CAG1848294.1"/>
    </source>
</evidence>
<proteinExistence type="predicted"/>
<keyword evidence="3" id="KW-1185">Reference proteome</keyword>
<dbReference type="PANTHER" id="PTHR47594:SF3">
    <property type="entry name" value="PROTEIN THYLAKOID ASSEMBLY 8, CHLOROPLASTIC"/>
    <property type="match status" value="1"/>
</dbReference>
<dbReference type="Proteomes" id="UP000012960">
    <property type="component" value="Unplaced"/>
</dbReference>
<dbReference type="InterPro" id="IPR011990">
    <property type="entry name" value="TPR-like_helical_dom_sf"/>
</dbReference>